<feature type="binding site" evidence="7">
    <location>
        <begin position="236"/>
        <end position="237"/>
    </location>
    <ligand>
        <name>substrate</name>
    </ligand>
</feature>
<dbReference type="InterPro" id="IPR015942">
    <property type="entry name" value="Asp/Glu/hydantoin_racemase"/>
</dbReference>
<keyword evidence="4 7" id="KW-0573">Peptidoglycan synthesis</keyword>
<protein>
    <recommendedName>
        <fullName evidence="2 7">Glutamate racemase</fullName>
        <ecNumber evidence="2 7">5.1.1.3</ecNumber>
    </recommendedName>
</protein>
<dbReference type="InterPro" id="IPR033134">
    <property type="entry name" value="Asp/Glu_racemase_AS_2"/>
</dbReference>
<dbReference type="InterPro" id="IPR004391">
    <property type="entry name" value="Glu_race"/>
</dbReference>
<dbReference type="PROSITE" id="PS00924">
    <property type="entry name" value="ASP_GLU_RACEMASE_2"/>
    <property type="match status" value="1"/>
</dbReference>
<feature type="binding site" evidence="7">
    <location>
        <begin position="57"/>
        <end position="58"/>
    </location>
    <ligand>
        <name>substrate</name>
    </ligand>
</feature>
<organism evidence="9 10">
    <name type="scientific">Qipengyuania pelagi</name>
    <dbReference type="NCBI Taxonomy" id="994320"/>
    <lineage>
        <taxon>Bacteria</taxon>
        <taxon>Pseudomonadati</taxon>
        <taxon>Pseudomonadota</taxon>
        <taxon>Alphaproteobacteria</taxon>
        <taxon>Sphingomonadales</taxon>
        <taxon>Erythrobacteraceae</taxon>
        <taxon>Qipengyuania</taxon>
    </lineage>
</organism>
<dbReference type="Gene3D" id="3.40.50.1860">
    <property type="match status" value="2"/>
</dbReference>
<keyword evidence="6 7" id="KW-0961">Cell wall biogenesis/degradation</keyword>
<proteinExistence type="inferred from homology"/>
<dbReference type="SUPFAM" id="SSF53681">
    <property type="entry name" value="Aspartate/glutamate racemase"/>
    <property type="match status" value="2"/>
</dbReference>
<dbReference type="EMBL" id="WTYD01000001">
    <property type="protein sequence ID" value="MXO52927.1"/>
    <property type="molecule type" value="Genomic_DNA"/>
</dbReference>
<dbReference type="UniPathway" id="UPA00219"/>
<accession>A0A844Y699</accession>
<dbReference type="PANTHER" id="PTHR21198:SF2">
    <property type="entry name" value="GLUTAMATE RACEMASE"/>
    <property type="match status" value="1"/>
</dbReference>
<keyword evidence="3 7" id="KW-0133">Cell shape</keyword>
<feature type="binding site" evidence="7">
    <location>
        <begin position="122"/>
        <end position="123"/>
    </location>
    <ligand>
        <name>substrate</name>
    </ligand>
</feature>
<dbReference type="EC" id="5.1.1.3" evidence="2 7"/>
<dbReference type="NCBIfam" id="TIGR00067">
    <property type="entry name" value="glut_race"/>
    <property type="match status" value="1"/>
</dbReference>
<dbReference type="GO" id="GO:0008881">
    <property type="term" value="F:glutamate racemase activity"/>
    <property type="evidence" value="ECO:0007669"/>
    <property type="project" value="UniProtKB-UniRule"/>
</dbReference>
<comment type="pathway">
    <text evidence="7">Cell wall biogenesis; peptidoglycan biosynthesis.</text>
</comment>
<evidence type="ECO:0000256" key="8">
    <source>
        <dbReference type="SAM" id="MobiDB-lite"/>
    </source>
</evidence>
<reference evidence="9 10" key="1">
    <citation type="submission" date="2019-12" db="EMBL/GenBank/DDBJ databases">
        <title>Genomic-based taxomic classification of the family Erythrobacteraceae.</title>
        <authorList>
            <person name="Xu L."/>
        </authorList>
    </citation>
    <scope>NUCLEOTIDE SEQUENCE [LARGE SCALE GENOMIC DNA]</scope>
    <source>
        <strain evidence="9 10">JCM 17468</strain>
    </source>
</reference>
<comment type="similarity">
    <text evidence="7">Belongs to the aspartate/glutamate racemases family.</text>
</comment>
<evidence type="ECO:0000256" key="3">
    <source>
        <dbReference type="ARBA" id="ARBA00022960"/>
    </source>
</evidence>
<name>A0A844Y699_9SPHN</name>
<dbReference type="HAMAP" id="MF_00258">
    <property type="entry name" value="Glu_racemase"/>
    <property type="match status" value="1"/>
</dbReference>
<dbReference type="Proteomes" id="UP000430272">
    <property type="component" value="Unassembled WGS sequence"/>
</dbReference>
<dbReference type="GO" id="GO:0008360">
    <property type="term" value="P:regulation of cell shape"/>
    <property type="evidence" value="ECO:0007669"/>
    <property type="project" value="UniProtKB-KW"/>
</dbReference>
<sequence>MVSTGISIRAELVEPLFFLLAQGCKVKDGPSTSSGRTDLSESPISAPSASAPILLFDSGVGGLTVLAELRALLPQAPVIYAADIAGLPYGSKTEAEVAARVSGLLGRMAERYQPRLICIACNTASTIALGMVREVLETPIVGTVPAIKPAAAMTETGTIGLLGTEATVRQRYVDDLENAFAKDKTLLRYGANDLVALGEAKLRGDAVSVDAVANAAKGLVLQPGGENLDTVVLACTHFPLLEPELREAFGPGVRFVHGAAGIARRIASLLDGQDFARTVPDFAVTTGVAEDFDRLAPAFARHGIERLVRF</sequence>
<dbReference type="InterPro" id="IPR001920">
    <property type="entry name" value="Asp/Glu_race"/>
</dbReference>
<evidence type="ECO:0000256" key="5">
    <source>
        <dbReference type="ARBA" id="ARBA00023235"/>
    </source>
</evidence>
<gene>
    <name evidence="7 9" type="primary">murI</name>
    <name evidence="9" type="ORF">GRI47_02750</name>
</gene>
<feature type="active site" description="Proton donor/acceptor" evidence="7">
    <location>
        <position position="121"/>
    </location>
</feature>
<keyword evidence="5 7" id="KW-0413">Isomerase</keyword>
<keyword evidence="10" id="KW-1185">Reference proteome</keyword>
<evidence type="ECO:0000256" key="6">
    <source>
        <dbReference type="ARBA" id="ARBA00023316"/>
    </source>
</evidence>
<evidence type="ECO:0000313" key="9">
    <source>
        <dbReference type="EMBL" id="MXO52927.1"/>
    </source>
</evidence>
<dbReference type="PANTHER" id="PTHR21198">
    <property type="entry name" value="GLUTAMATE RACEMASE"/>
    <property type="match status" value="1"/>
</dbReference>
<feature type="binding site" evidence="7">
    <location>
        <begin position="89"/>
        <end position="90"/>
    </location>
    <ligand>
        <name>substrate</name>
    </ligand>
</feature>
<feature type="region of interest" description="Disordered" evidence="8">
    <location>
        <begin position="27"/>
        <end position="46"/>
    </location>
</feature>
<evidence type="ECO:0000313" key="10">
    <source>
        <dbReference type="Proteomes" id="UP000430272"/>
    </source>
</evidence>
<dbReference type="GO" id="GO:0009252">
    <property type="term" value="P:peptidoglycan biosynthetic process"/>
    <property type="evidence" value="ECO:0007669"/>
    <property type="project" value="UniProtKB-UniRule"/>
</dbReference>
<evidence type="ECO:0000256" key="7">
    <source>
        <dbReference type="HAMAP-Rule" id="MF_00258"/>
    </source>
</evidence>
<dbReference type="Pfam" id="PF01177">
    <property type="entry name" value="Asp_Glu_race"/>
    <property type="match status" value="1"/>
</dbReference>
<feature type="active site" description="Proton donor/acceptor" evidence="7">
    <location>
        <position position="235"/>
    </location>
</feature>
<comment type="caution">
    <text evidence="9">The sequence shown here is derived from an EMBL/GenBank/DDBJ whole genome shotgun (WGS) entry which is preliminary data.</text>
</comment>
<comment type="function">
    <text evidence="7">Provides the (R)-glutamate required for cell wall biosynthesis.</text>
</comment>
<dbReference type="AlphaFoldDB" id="A0A844Y699"/>
<evidence type="ECO:0000256" key="4">
    <source>
        <dbReference type="ARBA" id="ARBA00022984"/>
    </source>
</evidence>
<evidence type="ECO:0000256" key="1">
    <source>
        <dbReference type="ARBA" id="ARBA00001602"/>
    </source>
</evidence>
<comment type="catalytic activity">
    <reaction evidence="1 7">
        <text>L-glutamate = D-glutamate</text>
        <dbReference type="Rhea" id="RHEA:12813"/>
        <dbReference type="ChEBI" id="CHEBI:29985"/>
        <dbReference type="ChEBI" id="CHEBI:29986"/>
        <dbReference type="EC" id="5.1.1.3"/>
    </reaction>
</comment>
<dbReference type="GO" id="GO:0071555">
    <property type="term" value="P:cell wall organization"/>
    <property type="evidence" value="ECO:0007669"/>
    <property type="project" value="UniProtKB-KW"/>
</dbReference>
<dbReference type="OrthoDB" id="9801055at2"/>
<evidence type="ECO:0000256" key="2">
    <source>
        <dbReference type="ARBA" id="ARBA00013090"/>
    </source>
</evidence>